<dbReference type="PATRIC" id="fig|999552.6.peg.3412"/>
<keyword evidence="3" id="KW-1185">Reference proteome</keyword>
<dbReference type="STRING" id="999552.METH_17180"/>
<dbReference type="OrthoDB" id="9826884at2"/>
<reference evidence="2 3" key="1">
    <citation type="submission" date="2013-09" db="EMBL/GenBank/DDBJ databases">
        <authorList>
            <consortium name="DOE Joint Genome Institute"/>
            <person name="Klenk H.-P."/>
            <person name="Huntemann M."/>
            <person name="Han J."/>
            <person name="Chen A."/>
            <person name="Kyrpides N."/>
            <person name="Mavromatis K."/>
            <person name="Markowitz V."/>
            <person name="Palaniappan K."/>
            <person name="Ivanova N."/>
            <person name="Schaumberg A."/>
            <person name="Pati A."/>
            <person name="Liolios K."/>
            <person name="Nordberg H.P."/>
            <person name="Cantor M.N."/>
            <person name="Hua S.X."/>
            <person name="Woyke T."/>
        </authorList>
    </citation>
    <scope>NUCLEOTIDE SEQUENCE [LARGE SCALE GENOMIC DNA]</scope>
    <source>
        <strain evidence="2 3">DSM 14336</strain>
    </source>
</reference>
<dbReference type="EMBL" id="CP006773">
    <property type="protein sequence ID" value="AHD03230.1"/>
    <property type="molecule type" value="Genomic_DNA"/>
</dbReference>
<dbReference type="HOGENOM" id="CLU_1287525_0_0_5"/>
<evidence type="ECO:0000313" key="2">
    <source>
        <dbReference type="EMBL" id="AHD03230.1"/>
    </source>
</evidence>
<name>V9W0R8_9RHOB</name>
<sequence length="214" mass="23084">MNKLRTLAAFCAATLVIPAGAQATKLTDSFAASGFLDPGANTFDQVTDFLNAWDAGQQMPDQWSDDAAPPQPEDMTIGSQCLTHQACMTCADGAADRANRAFEVLVNNERLLARTLRKAKILHTLAEGAAAQHPAGKAAYALQQIRDIEPAKRTFFENLGKAQGNALEAMRDSLNVIGTCEQQHLGHTTFLALAEHTYQIAKIRFALSLKGEAQ</sequence>
<organism evidence="2 3">
    <name type="scientific">Leisingera methylohalidivorans DSM 14336</name>
    <dbReference type="NCBI Taxonomy" id="999552"/>
    <lineage>
        <taxon>Bacteria</taxon>
        <taxon>Pseudomonadati</taxon>
        <taxon>Pseudomonadota</taxon>
        <taxon>Alphaproteobacteria</taxon>
        <taxon>Rhodobacterales</taxon>
        <taxon>Roseobacteraceae</taxon>
        <taxon>Leisingera</taxon>
    </lineage>
</organism>
<evidence type="ECO:0000256" key="1">
    <source>
        <dbReference type="SAM" id="SignalP"/>
    </source>
</evidence>
<dbReference type="AlphaFoldDB" id="V9W0R8"/>
<dbReference type="RefSeq" id="WP_024091602.1">
    <property type="nucleotide sequence ID" value="NC_023135.1"/>
</dbReference>
<dbReference type="Proteomes" id="UP000018780">
    <property type="component" value="Chromosome"/>
</dbReference>
<protein>
    <recommendedName>
        <fullName evidence="4">Secreted protein</fullName>
    </recommendedName>
</protein>
<keyword evidence="1" id="KW-0732">Signal</keyword>
<gene>
    <name evidence="2" type="ORF">METH_17180</name>
</gene>
<evidence type="ECO:0000313" key="3">
    <source>
        <dbReference type="Proteomes" id="UP000018780"/>
    </source>
</evidence>
<feature type="chain" id="PRO_5004783027" description="Secreted protein" evidence="1">
    <location>
        <begin position="22"/>
        <end position="214"/>
    </location>
</feature>
<feature type="signal peptide" evidence="1">
    <location>
        <begin position="1"/>
        <end position="21"/>
    </location>
</feature>
<proteinExistence type="predicted"/>
<dbReference type="KEGG" id="lmd:METH_17180"/>
<evidence type="ECO:0008006" key="4">
    <source>
        <dbReference type="Google" id="ProtNLM"/>
    </source>
</evidence>
<accession>V9W0R8</accession>